<gene>
    <name evidence="1" type="ORF">NQ176_g4572</name>
</gene>
<keyword evidence="2" id="KW-1185">Reference proteome</keyword>
<accession>A0ACC1NDN8</accession>
<name>A0ACC1NDN8_9HYPO</name>
<protein>
    <submittedName>
        <fullName evidence="1">Uncharacterized protein</fullName>
    </submittedName>
</protein>
<dbReference type="EMBL" id="JANJQO010000508">
    <property type="protein sequence ID" value="KAJ2977080.1"/>
    <property type="molecule type" value="Genomic_DNA"/>
</dbReference>
<evidence type="ECO:0000313" key="2">
    <source>
        <dbReference type="Proteomes" id="UP001143910"/>
    </source>
</evidence>
<organism evidence="1 2">
    <name type="scientific">Zarea fungicola</name>
    <dbReference type="NCBI Taxonomy" id="93591"/>
    <lineage>
        <taxon>Eukaryota</taxon>
        <taxon>Fungi</taxon>
        <taxon>Dikarya</taxon>
        <taxon>Ascomycota</taxon>
        <taxon>Pezizomycotina</taxon>
        <taxon>Sordariomycetes</taxon>
        <taxon>Hypocreomycetidae</taxon>
        <taxon>Hypocreales</taxon>
        <taxon>Cordycipitaceae</taxon>
        <taxon>Zarea</taxon>
    </lineage>
</organism>
<comment type="caution">
    <text evidence="1">The sequence shown here is derived from an EMBL/GenBank/DDBJ whole genome shotgun (WGS) entry which is preliminary data.</text>
</comment>
<dbReference type="Proteomes" id="UP001143910">
    <property type="component" value="Unassembled WGS sequence"/>
</dbReference>
<reference evidence="1" key="1">
    <citation type="submission" date="2022-08" db="EMBL/GenBank/DDBJ databases">
        <title>Genome Sequence of Lecanicillium fungicola.</title>
        <authorList>
            <person name="Buettner E."/>
        </authorList>
    </citation>
    <scope>NUCLEOTIDE SEQUENCE</scope>
    <source>
        <strain evidence="1">Babe33</strain>
    </source>
</reference>
<sequence>MSRKAEEGTVPVDRCDERRPACTQCLRLKISCGGYGARLQFRNVKFDKAAKVPQRNVWKKPSSHPDRPCAPLWFENAPRADIHTGAVVSDECKTQACIATHPSVAPWQNQQIYSLGLRLFYLSAWDRLCGPALAPAFKQLRDRGRLSSVMTDTMMAFAAYHLSCTRPPQIRTAAHSGQASEHLLNSLEFFGSAMRQIAKSSPAEYMADPITLLSVLILFCYLESARGHFTEFSFHSRAIQEIVTRTAVQPLMEMDGVHGARLLSAYAQTRMHNWWLKVIFSDPETLESQDISFEPEMRSHLNIATNRRTFVLSVLCQSYRISLMAIIRQAKRSPRANLADDCVLQAYYDSIQVQQQVATDWHALVAVHDLPIEGYEDGQLASGPDTLSLNVKPVHFNSHTAAMNYAYYVTARVIQCSGVYGSPVLEPHFLPKADMTTTRFWAELLLRIAAGLDWERCLLLNRHTIGISSLLVACALRCPELDISLWIEDWLGRRCAKSERVHEGSVLLERALQMMQLINRKRLIGRDALAICYMDADRVDKSHAGTAVLAYCRIRATGAIAYRRIPLSSKERRQ</sequence>
<evidence type="ECO:0000313" key="1">
    <source>
        <dbReference type="EMBL" id="KAJ2977080.1"/>
    </source>
</evidence>
<proteinExistence type="predicted"/>